<dbReference type="InterPro" id="IPR005805">
    <property type="entry name" value="Rieske_Fe-S_prot_C"/>
</dbReference>
<comment type="function">
    <text evidence="1">Component of the ubiquinol-cytochrome c reductase complex (complex III or cytochrome b-c1 complex), which is a respiratory chain that generates an electrochemical potential coupled to ATP synthesis.</text>
</comment>
<comment type="miscellaneous">
    <text evidence="20">The Rieske protein is a high potential 2Fe-2S protein.</text>
</comment>
<keyword evidence="18" id="KW-1015">Disulfide bond</keyword>
<keyword evidence="17" id="KW-0472">Membrane</keyword>
<evidence type="ECO:0000256" key="8">
    <source>
        <dbReference type="ARBA" id="ARBA00022475"/>
    </source>
</evidence>
<keyword evidence="15" id="KW-0408">Iron</keyword>
<evidence type="ECO:0000256" key="20">
    <source>
        <dbReference type="RuleBase" id="RU004494"/>
    </source>
</evidence>
<evidence type="ECO:0000313" key="24">
    <source>
        <dbReference type="EMBL" id="NVN30783.1"/>
    </source>
</evidence>
<evidence type="ECO:0000256" key="2">
    <source>
        <dbReference type="ARBA" id="ARBA00004162"/>
    </source>
</evidence>
<dbReference type="Proteomes" id="UP000557688">
    <property type="component" value="Unassembled WGS sequence"/>
</dbReference>
<dbReference type="SUPFAM" id="SSF50022">
    <property type="entry name" value="ISP domain"/>
    <property type="match status" value="1"/>
</dbReference>
<dbReference type="PROSITE" id="PS51296">
    <property type="entry name" value="RIESKE"/>
    <property type="match status" value="1"/>
</dbReference>
<feature type="domain" description="Rieske" evidence="22">
    <location>
        <begin position="88"/>
        <end position="185"/>
    </location>
</feature>
<dbReference type="GO" id="GO:0005886">
    <property type="term" value="C:plasma membrane"/>
    <property type="evidence" value="ECO:0007669"/>
    <property type="project" value="UniProtKB-SubCell"/>
</dbReference>
<dbReference type="PRINTS" id="PR00162">
    <property type="entry name" value="RIESKE"/>
</dbReference>
<evidence type="ECO:0000256" key="7">
    <source>
        <dbReference type="ARBA" id="ARBA00022448"/>
    </source>
</evidence>
<keyword evidence="9" id="KW-0812">Transmembrane</keyword>
<dbReference type="GO" id="GO:0008121">
    <property type="term" value="F:quinol-cytochrome-c reductase activity"/>
    <property type="evidence" value="ECO:0007669"/>
    <property type="project" value="UniProtKB-EC"/>
</dbReference>
<keyword evidence="13 20" id="KW-0249">Electron transport</keyword>
<evidence type="ECO:0000256" key="6">
    <source>
        <dbReference type="ARBA" id="ARBA00019816"/>
    </source>
</evidence>
<comment type="subcellular location">
    <subcellularLocation>
        <location evidence="2">Cell membrane</location>
        <topology evidence="2">Single-pass membrane protein</topology>
    </subcellularLocation>
</comment>
<evidence type="ECO:0000313" key="25">
    <source>
        <dbReference type="Proteomes" id="UP000557688"/>
    </source>
</evidence>
<evidence type="ECO:0000259" key="22">
    <source>
        <dbReference type="PROSITE" id="PS51296"/>
    </source>
</evidence>
<evidence type="ECO:0000256" key="19">
    <source>
        <dbReference type="ARBA" id="ARBA00029351"/>
    </source>
</evidence>
<dbReference type="PROSITE" id="PS51318">
    <property type="entry name" value="TAT"/>
    <property type="match status" value="1"/>
</dbReference>
<reference evidence="24 26" key="1">
    <citation type="submission" date="2020-06" db="EMBL/GenBank/DDBJ databases">
        <title>Description of novel acetic acid bacteria.</title>
        <authorList>
            <person name="Sombolestani A."/>
        </authorList>
    </citation>
    <scope>NUCLEOTIDE SEQUENCE [LARGE SCALE GENOMIC DNA]</scope>
    <source>
        <strain evidence="24 26">LMG 26838</strain>
    </source>
</reference>
<dbReference type="EMBL" id="JACHXV010000005">
    <property type="protein sequence ID" value="MBB3173956.1"/>
    <property type="molecule type" value="Genomic_DNA"/>
</dbReference>
<dbReference type="InterPro" id="IPR014349">
    <property type="entry name" value="Rieske_Fe-S_prot"/>
</dbReference>
<evidence type="ECO:0000256" key="9">
    <source>
        <dbReference type="ARBA" id="ARBA00022692"/>
    </source>
</evidence>
<keyword evidence="14" id="KW-1133">Transmembrane helix</keyword>
<comment type="catalytic activity">
    <reaction evidence="19 20">
        <text>a quinol + 2 Fe(III)-[cytochrome c](out) = a quinone + 2 Fe(II)-[cytochrome c](out) + 2 H(+)(out)</text>
        <dbReference type="Rhea" id="RHEA:11484"/>
        <dbReference type="Rhea" id="RHEA-COMP:10350"/>
        <dbReference type="Rhea" id="RHEA-COMP:14399"/>
        <dbReference type="ChEBI" id="CHEBI:15378"/>
        <dbReference type="ChEBI" id="CHEBI:24646"/>
        <dbReference type="ChEBI" id="CHEBI:29033"/>
        <dbReference type="ChEBI" id="CHEBI:29034"/>
        <dbReference type="ChEBI" id="CHEBI:132124"/>
        <dbReference type="EC" id="7.1.1.8"/>
    </reaction>
</comment>
<dbReference type="GO" id="GO:0051537">
    <property type="term" value="F:2 iron, 2 sulfur cluster binding"/>
    <property type="evidence" value="ECO:0007669"/>
    <property type="project" value="UniProtKB-KW"/>
</dbReference>
<dbReference type="Pfam" id="PF10399">
    <property type="entry name" value="UCR_Fe-S_N"/>
    <property type="match status" value="1"/>
</dbReference>
<dbReference type="InterPro" id="IPR019470">
    <property type="entry name" value="Ubiq_cytC_Rdtase_Fe-S_su_TAT"/>
</dbReference>
<dbReference type="AlphaFoldDB" id="A0A850NMI1"/>
<evidence type="ECO:0000256" key="4">
    <source>
        <dbReference type="ARBA" id="ARBA00011649"/>
    </source>
</evidence>
<sequence>MSGDTTCETCVKRRDLLSTGVGAMALAGAAAAAVPVIDSLAPNPDDVAVTTLDIDLHDLAPGTQRVVAWAGKPILVVHRTPQQLAILQSPALFDRLRDPQSKVLQQGAYAANWHRSIDPAFLVVVGICTHLGCVPRFDPQTDGNGWLCPCHNSHFDLSGRVLKGSPAPYNLPVPPYAVVKPGTLRLGENPAGSSFSLADIVQI</sequence>
<name>A0A850NMI1_9PROT</name>
<evidence type="ECO:0000313" key="23">
    <source>
        <dbReference type="EMBL" id="MBB3173956.1"/>
    </source>
</evidence>
<comment type="subunit">
    <text evidence="4 21">The main subunits of complex b-c1 are: cytochrome b, cytochrome c1 and the Rieske protein.</text>
</comment>
<keyword evidence="7 20" id="KW-0813">Transport</keyword>
<keyword evidence="25" id="KW-1185">Reference proteome</keyword>
<dbReference type="InterPro" id="IPR006311">
    <property type="entry name" value="TAT_signal"/>
</dbReference>
<evidence type="ECO:0000256" key="21">
    <source>
        <dbReference type="RuleBase" id="RU004497"/>
    </source>
</evidence>
<proteinExistence type="inferred from homology"/>
<keyword evidence="16" id="KW-0411">Iron-sulfur</keyword>
<evidence type="ECO:0000256" key="18">
    <source>
        <dbReference type="ARBA" id="ARBA00023157"/>
    </source>
</evidence>
<evidence type="ECO:0000256" key="3">
    <source>
        <dbReference type="ARBA" id="ARBA00010651"/>
    </source>
</evidence>
<dbReference type="EMBL" id="JABXXQ010000218">
    <property type="protein sequence ID" value="NVN30783.1"/>
    <property type="molecule type" value="Genomic_DNA"/>
</dbReference>
<keyword evidence="10" id="KW-0001">2Fe-2S</keyword>
<comment type="cofactor">
    <cofactor evidence="20">
        <name>[2Fe-2S] cluster</name>
        <dbReference type="ChEBI" id="CHEBI:190135"/>
    </cofactor>
    <text evidence="20">Binds 1 [2Fe-2S] cluster per subunit.</text>
</comment>
<reference evidence="23 25" key="2">
    <citation type="submission" date="2020-08" db="EMBL/GenBank/DDBJ databases">
        <title>Genomic Encyclopedia of Type Strains, Phase III (KMG-III): the genomes of soil and plant-associated and newly described type strains.</title>
        <authorList>
            <person name="Whitman W."/>
        </authorList>
    </citation>
    <scope>NUCLEOTIDE SEQUENCE [LARGE SCALE GENOMIC DNA]</scope>
    <source>
        <strain evidence="23 25">CECT 8088</strain>
    </source>
</reference>
<evidence type="ECO:0000256" key="12">
    <source>
        <dbReference type="ARBA" id="ARBA00022967"/>
    </source>
</evidence>
<dbReference type="Pfam" id="PF00355">
    <property type="entry name" value="Rieske"/>
    <property type="match status" value="1"/>
</dbReference>
<comment type="caution">
    <text evidence="24">The sequence shown here is derived from an EMBL/GenBank/DDBJ whole genome shotgun (WGS) entry which is preliminary data.</text>
</comment>
<comment type="similarity">
    <text evidence="3">Belongs to the Rieske iron-sulfur protein family.</text>
</comment>
<dbReference type="InterPro" id="IPR036922">
    <property type="entry name" value="Rieske_2Fe-2S_sf"/>
</dbReference>
<dbReference type="CDD" id="cd03470">
    <property type="entry name" value="Rieske_cytochrome_bc1"/>
    <property type="match status" value="1"/>
</dbReference>
<dbReference type="Gene3D" id="1.20.5.510">
    <property type="entry name" value="Single helix bin"/>
    <property type="match status" value="1"/>
</dbReference>
<protein>
    <recommendedName>
        <fullName evidence="6 20">Ubiquinol-cytochrome c reductase iron-sulfur subunit</fullName>
        <ecNumber evidence="5 20">7.1.1.8</ecNumber>
    </recommendedName>
</protein>
<evidence type="ECO:0000256" key="10">
    <source>
        <dbReference type="ARBA" id="ARBA00022714"/>
    </source>
</evidence>
<evidence type="ECO:0000256" key="5">
    <source>
        <dbReference type="ARBA" id="ARBA00012951"/>
    </source>
</evidence>
<evidence type="ECO:0000256" key="13">
    <source>
        <dbReference type="ARBA" id="ARBA00022982"/>
    </source>
</evidence>
<evidence type="ECO:0000256" key="16">
    <source>
        <dbReference type="ARBA" id="ARBA00023014"/>
    </source>
</evidence>
<evidence type="ECO:0000256" key="1">
    <source>
        <dbReference type="ARBA" id="ARBA00002444"/>
    </source>
</evidence>
<keyword evidence="11" id="KW-0479">Metal-binding</keyword>
<dbReference type="NCBIfam" id="TIGR01416">
    <property type="entry name" value="Rieske_proteo"/>
    <property type="match status" value="1"/>
</dbReference>
<dbReference type="Gene3D" id="2.102.10.10">
    <property type="entry name" value="Rieske [2Fe-2S] iron-sulphur domain"/>
    <property type="match status" value="1"/>
</dbReference>
<evidence type="ECO:0000313" key="26">
    <source>
        <dbReference type="Proteomes" id="UP000565205"/>
    </source>
</evidence>
<gene>
    <name evidence="24" type="primary">petA</name>
    <name evidence="23" type="ORF">FHR90_001788</name>
    <name evidence="24" type="ORF">HUK83_10625</name>
</gene>
<dbReference type="GO" id="GO:0046872">
    <property type="term" value="F:metal ion binding"/>
    <property type="evidence" value="ECO:0007669"/>
    <property type="project" value="UniProtKB-KW"/>
</dbReference>
<dbReference type="InterPro" id="IPR017941">
    <property type="entry name" value="Rieske_2Fe-2S"/>
</dbReference>
<organism evidence="24 26">
    <name type="scientific">Endobacter medicaginis</name>
    <dbReference type="NCBI Taxonomy" id="1181271"/>
    <lineage>
        <taxon>Bacteria</taxon>
        <taxon>Pseudomonadati</taxon>
        <taxon>Pseudomonadota</taxon>
        <taxon>Alphaproteobacteria</taxon>
        <taxon>Acetobacterales</taxon>
        <taxon>Acetobacteraceae</taxon>
        <taxon>Endobacter</taxon>
    </lineage>
</organism>
<evidence type="ECO:0000256" key="14">
    <source>
        <dbReference type="ARBA" id="ARBA00022989"/>
    </source>
</evidence>
<dbReference type="EC" id="7.1.1.8" evidence="5 20"/>
<keyword evidence="12" id="KW-1278">Translocase</keyword>
<keyword evidence="8" id="KW-1003">Cell membrane</keyword>
<dbReference type="PANTHER" id="PTHR10134">
    <property type="entry name" value="CYTOCHROME B-C1 COMPLEX SUBUNIT RIESKE, MITOCHONDRIAL"/>
    <property type="match status" value="1"/>
</dbReference>
<evidence type="ECO:0000256" key="17">
    <source>
        <dbReference type="ARBA" id="ARBA00023136"/>
    </source>
</evidence>
<accession>A0A850NMI1</accession>
<evidence type="ECO:0000256" key="11">
    <source>
        <dbReference type="ARBA" id="ARBA00022723"/>
    </source>
</evidence>
<dbReference type="InterPro" id="IPR006317">
    <property type="entry name" value="Ubiquinol_cyt_c_Rdtase_Fe-S-su"/>
</dbReference>
<dbReference type="Proteomes" id="UP000565205">
    <property type="component" value="Unassembled WGS sequence"/>
</dbReference>
<evidence type="ECO:0000256" key="15">
    <source>
        <dbReference type="ARBA" id="ARBA00023004"/>
    </source>
</evidence>
<dbReference type="RefSeq" id="WP_176624597.1">
    <property type="nucleotide sequence ID" value="NZ_JABXXQ010000218.1"/>
</dbReference>